<evidence type="ECO:0000313" key="1">
    <source>
        <dbReference type="EMBL" id="MBA0626385.1"/>
    </source>
</evidence>
<comment type="caution">
    <text evidence="1">The sequence shown here is derived from an EMBL/GenBank/DDBJ whole genome shotgun (WGS) entry which is preliminary data.</text>
</comment>
<organism evidence="1 2">
    <name type="scientific">Gossypium davidsonii</name>
    <name type="common">Davidson's cotton</name>
    <name type="synonym">Gossypium klotzschianum subsp. davidsonii</name>
    <dbReference type="NCBI Taxonomy" id="34287"/>
    <lineage>
        <taxon>Eukaryota</taxon>
        <taxon>Viridiplantae</taxon>
        <taxon>Streptophyta</taxon>
        <taxon>Embryophyta</taxon>
        <taxon>Tracheophyta</taxon>
        <taxon>Spermatophyta</taxon>
        <taxon>Magnoliopsida</taxon>
        <taxon>eudicotyledons</taxon>
        <taxon>Gunneridae</taxon>
        <taxon>Pentapetalae</taxon>
        <taxon>rosids</taxon>
        <taxon>malvids</taxon>
        <taxon>Malvales</taxon>
        <taxon>Malvaceae</taxon>
        <taxon>Malvoideae</taxon>
        <taxon>Gossypium</taxon>
    </lineage>
</organism>
<gene>
    <name evidence="1" type="ORF">Godav_004059</name>
</gene>
<name>A0A7J8SKL4_GOSDV</name>
<proteinExistence type="predicted"/>
<keyword evidence="2" id="KW-1185">Reference proteome</keyword>
<sequence length="158" mass="18382">MSHLFRYYVFLRQVLEGVGVVFSTTNMEHNWKQWLAVEFINSNMVERDQDIVGFINSYNLEIEQLGKLSITLDNPSVSVWEPLEGEEVTFIEESGFCEVCIKRDALIVIKSINVVANVLAHGMAMEGKRNDYPMYWLEEVLREVEKLVDRDRRGFVES</sequence>
<reference evidence="1 2" key="1">
    <citation type="journal article" date="2019" name="Genome Biol. Evol.">
        <title>Insights into the evolution of the New World diploid cottons (Gossypium, subgenus Houzingenia) based on genome sequencing.</title>
        <authorList>
            <person name="Grover C.E."/>
            <person name="Arick M.A. 2nd"/>
            <person name="Thrash A."/>
            <person name="Conover J.L."/>
            <person name="Sanders W.S."/>
            <person name="Peterson D.G."/>
            <person name="Frelichowski J.E."/>
            <person name="Scheffler J.A."/>
            <person name="Scheffler B.E."/>
            <person name="Wendel J.F."/>
        </authorList>
    </citation>
    <scope>NUCLEOTIDE SEQUENCE [LARGE SCALE GENOMIC DNA]</scope>
    <source>
        <strain evidence="1">27</strain>
        <tissue evidence="1">Leaf</tissue>
    </source>
</reference>
<evidence type="ECO:0000313" key="2">
    <source>
        <dbReference type="Proteomes" id="UP000593561"/>
    </source>
</evidence>
<protein>
    <submittedName>
        <fullName evidence="1">Uncharacterized protein</fullName>
    </submittedName>
</protein>
<dbReference type="AlphaFoldDB" id="A0A7J8SKL4"/>
<feature type="non-terminal residue" evidence="1">
    <location>
        <position position="1"/>
    </location>
</feature>
<accession>A0A7J8SKL4</accession>
<dbReference type="Proteomes" id="UP000593561">
    <property type="component" value="Unassembled WGS sequence"/>
</dbReference>
<dbReference type="EMBL" id="JABFAC010000010">
    <property type="protein sequence ID" value="MBA0626385.1"/>
    <property type="molecule type" value="Genomic_DNA"/>
</dbReference>